<dbReference type="InterPro" id="IPR016181">
    <property type="entry name" value="Acyl_CoA_acyltransferase"/>
</dbReference>
<gene>
    <name evidence="1" type="ORF">GCM10007276_25570</name>
</gene>
<sequence length="414" mass="46078">MTATTWRGGQDHYLRDVSQSQSLDLTLRLTPSMAGIEAAAWDACANPGPHVTDEDESFNPFISHAFLSALEVSGSATPETGWGGAHLIAEDADGTMLAAVPAYLKSHSRGEYVFDWGWAEAFERAGGAYYPKLQVCVPFTPVTGRRLLVRPGPHAAAATRLLINGLRTVMRRLGASSVHATFLSEADHNAFETEGFLSRIDQQYHWQNDAYGSFDDFLTDLSSRKRKNIRRERRDALQNDITVERLTGKAITEDHWDAFFGFYLDTGSRKWGSPYLTRSFFSLLGETLADRVLLVMAKRQGRYIAGALNLIGDKALYGRNWGASEDHPFLHFEVCYYQAMEFAIERGLARVEAGAQGEHKLARGYRPTITRSAHAFVDPGLGHAVADFLKRERAAVLHEGEVLGSYLPFRRDEA</sequence>
<dbReference type="Proteomes" id="UP000602745">
    <property type="component" value="Unassembled WGS sequence"/>
</dbReference>
<dbReference type="PANTHER" id="PTHR47017:SF1">
    <property type="entry name" value="ACYL-COA"/>
    <property type="match status" value="1"/>
</dbReference>
<dbReference type="Gene3D" id="3.40.630.30">
    <property type="match status" value="1"/>
</dbReference>
<evidence type="ECO:0000313" key="1">
    <source>
        <dbReference type="EMBL" id="GGE47307.1"/>
    </source>
</evidence>
<dbReference type="EMBL" id="BMCP01000002">
    <property type="protein sequence ID" value="GGE47307.1"/>
    <property type="molecule type" value="Genomic_DNA"/>
</dbReference>
<protein>
    <recommendedName>
        <fullName evidence="3">N-acetyltransferase</fullName>
    </recommendedName>
</protein>
<dbReference type="Pfam" id="PF04339">
    <property type="entry name" value="FemAB_like"/>
    <property type="match status" value="1"/>
</dbReference>
<dbReference type="SUPFAM" id="SSF55729">
    <property type="entry name" value="Acyl-CoA N-acyltransferases (Nat)"/>
    <property type="match status" value="1"/>
</dbReference>
<comment type="caution">
    <text evidence="1">The sequence shown here is derived from an EMBL/GenBank/DDBJ whole genome shotgun (WGS) entry which is preliminary data.</text>
</comment>
<evidence type="ECO:0000313" key="2">
    <source>
        <dbReference type="Proteomes" id="UP000602745"/>
    </source>
</evidence>
<name>A0A8J2YJB8_9RHOB</name>
<evidence type="ECO:0008006" key="3">
    <source>
        <dbReference type="Google" id="ProtNLM"/>
    </source>
</evidence>
<reference evidence="1" key="2">
    <citation type="submission" date="2020-09" db="EMBL/GenBank/DDBJ databases">
        <authorList>
            <person name="Sun Q."/>
            <person name="Sedlacek I."/>
        </authorList>
    </citation>
    <scope>NUCLEOTIDE SEQUENCE</scope>
    <source>
        <strain evidence="1">CCM 7684</strain>
    </source>
</reference>
<dbReference type="PANTHER" id="PTHR47017">
    <property type="entry name" value="ACYL-COA"/>
    <property type="match status" value="1"/>
</dbReference>
<keyword evidence="2" id="KW-1185">Reference proteome</keyword>
<proteinExistence type="predicted"/>
<dbReference type="RefSeq" id="WP_188410097.1">
    <property type="nucleotide sequence ID" value="NZ_BMCP01000002.1"/>
</dbReference>
<dbReference type="AlphaFoldDB" id="A0A8J2YJB8"/>
<accession>A0A8J2YJB8</accession>
<organism evidence="1 2">
    <name type="scientific">Agaricicola taiwanensis</name>
    <dbReference type="NCBI Taxonomy" id="591372"/>
    <lineage>
        <taxon>Bacteria</taxon>
        <taxon>Pseudomonadati</taxon>
        <taxon>Pseudomonadota</taxon>
        <taxon>Alphaproteobacteria</taxon>
        <taxon>Rhodobacterales</taxon>
        <taxon>Paracoccaceae</taxon>
        <taxon>Agaricicola</taxon>
    </lineage>
</organism>
<reference evidence="1" key="1">
    <citation type="journal article" date="2014" name="Int. J. Syst. Evol. Microbiol.">
        <title>Complete genome sequence of Corynebacterium casei LMG S-19264T (=DSM 44701T), isolated from a smear-ripened cheese.</title>
        <authorList>
            <consortium name="US DOE Joint Genome Institute (JGI-PGF)"/>
            <person name="Walter F."/>
            <person name="Albersmeier A."/>
            <person name="Kalinowski J."/>
            <person name="Ruckert C."/>
        </authorList>
    </citation>
    <scope>NUCLEOTIDE SEQUENCE</scope>
    <source>
        <strain evidence="1">CCM 7684</strain>
    </source>
</reference>
<dbReference type="InterPro" id="IPR007434">
    <property type="entry name" value="FemAB-like"/>
</dbReference>